<gene>
    <name evidence="2" type="ORF">F8M41_018103</name>
</gene>
<feature type="compositionally biased region" description="Low complexity" evidence="1">
    <location>
        <begin position="1"/>
        <end position="39"/>
    </location>
</feature>
<dbReference type="Proteomes" id="UP000439903">
    <property type="component" value="Unassembled WGS sequence"/>
</dbReference>
<keyword evidence="3" id="KW-1185">Reference proteome</keyword>
<feature type="compositionally biased region" description="Polar residues" evidence="1">
    <location>
        <begin position="47"/>
        <end position="60"/>
    </location>
</feature>
<name>A0A8H4EUK0_GIGMA</name>
<sequence length="104" mass="11740">MSSNKKITLKTNIKTNNSNASKTNSNNASKTNDNNTSKTNKSDAPKTNDSNGSETNESRNFLNECYEQDLEDIRNPFYNNVHWCKMYLELTKGSSNKGPFGYDD</sequence>
<organism evidence="2 3">
    <name type="scientific">Gigaspora margarita</name>
    <dbReference type="NCBI Taxonomy" id="4874"/>
    <lineage>
        <taxon>Eukaryota</taxon>
        <taxon>Fungi</taxon>
        <taxon>Fungi incertae sedis</taxon>
        <taxon>Mucoromycota</taxon>
        <taxon>Glomeromycotina</taxon>
        <taxon>Glomeromycetes</taxon>
        <taxon>Diversisporales</taxon>
        <taxon>Gigasporaceae</taxon>
        <taxon>Gigaspora</taxon>
    </lineage>
</organism>
<protein>
    <submittedName>
        <fullName evidence="2">Uncharacterized protein</fullName>
    </submittedName>
</protein>
<proteinExistence type="predicted"/>
<accession>A0A8H4EUK0</accession>
<evidence type="ECO:0000313" key="2">
    <source>
        <dbReference type="EMBL" id="KAF0555059.1"/>
    </source>
</evidence>
<dbReference type="EMBL" id="WTPW01000044">
    <property type="protein sequence ID" value="KAF0555059.1"/>
    <property type="molecule type" value="Genomic_DNA"/>
</dbReference>
<reference evidence="2 3" key="1">
    <citation type="journal article" date="2019" name="Environ. Microbiol.">
        <title>At the nexus of three kingdoms: the genome of the mycorrhizal fungus Gigaspora margarita provides insights into plant, endobacterial and fungal interactions.</title>
        <authorList>
            <person name="Venice F."/>
            <person name="Ghignone S."/>
            <person name="Salvioli di Fossalunga A."/>
            <person name="Amselem J."/>
            <person name="Novero M."/>
            <person name="Xianan X."/>
            <person name="Sedzielewska Toro K."/>
            <person name="Morin E."/>
            <person name="Lipzen A."/>
            <person name="Grigoriev I.V."/>
            <person name="Henrissat B."/>
            <person name="Martin F.M."/>
            <person name="Bonfante P."/>
        </authorList>
    </citation>
    <scope>NUCLEOTIDE SEQUENCE [LARGE SCALE GENOMIC DNA]</scope>
    <source>
        <strain evidence="2 3">BEG34</strain>
    </source>
</reference>
<evidence type="ECO:0000313" key="3">
    <source>
        <dbReference type="Proteomes" id="UP000439903"/>
    </source>
</evidence>
<comment type="caution">
    <text evidence="2">The sequence shown here is derived from an EMBL/GenBank/DDBJ whole genome shotgun (WGS) entry which is preliminary data.</text>
</comment>
<evidence type="ECO:0000256" key="1">
    <source>
        <dbReference type="SAM" id="MobiDB-lite"/>
    </source>
</evidence>
<dbReference type="AlphaFoldDB" id="A0A8H4EUK0"/>
<feature type="region of interest" description="Disordered" evidence="1">
    <location>
        <begin position="1"/>
        <end position="60"/>
    </location>
</feature>